<dbReference type="Proteomes" id="UP000218113">
    <property type="component" value="Unassembled WGS sequence"/>
</dbReference>
<proteinExistence type="predicted"/>
<evidence type="ECO:0000256" key="1">
    <source>
        <dbReference type="SAM" id="Phobius"/>
    </source>
</evidence>
<keyword evidence="1" id="KW-1133">Transmembrane helix</keyword>
<dbReference type="AlphaFoldDB" id="A0A2A4TC07"/>
<sequence length="133" mass="15368">MFHFGIVYFGSVILMYYFIFRYFIRLKLPNLGLSFERSLSVTLYIGSSYFIIIDVFDYRAFLLLIYASVTIVIISLKLSNSTSSFLREAFTNLIGSILLVFISGEATYENIFYAIAFAIIIKILEIRMLKMGK</sequence>
<evidence type="ECO:0000313" key="2">
    <source>
        <dbReference type="EMBL" id="PCI30891.1"/>
    </source>
</evidence>
<feature type="transmembrane region" description="Helical" evidence="1">
    <location>
        <begin position="58"/>
        <end position="78"/>
    </location>
</feature>
<gene>
    <name evidence="2" type="ORF">COB67_00105</name>
</gene>
<organism evidence="2 3">
    <name type="scientific">SAR324 cluster bacterium</name>
    <dbReference type="NCBI Taxonomy" id="2024889"/>
    <lineage>
        <taxon>Bacteria</taxon>
        <taxon>Deltaproteobacteria</taxon>
        <taxon>SAR324 cluster</taxon>
    </lineage>
</organism>
<feature type="transmembrane region" description="Helical" evidence="1">
    <location>
        <begin position="110"/>
        <end position="129"/>
    </location>
</feature>
<dbReference type="EMBL" id="NVSR01000001">
    <property type="protein sequence ID" value="PCI30891.1"/>
    <property type="molecule type" value="Genomic_DNA"/>
</dbReference>
<accession>A0A2A4TC07</accession>
<reference evidence="3" key="1">
    <citation type="submission" date="2017-08" db="EMBL/GenBank/DDBJ databases">
        <title>A dynamic microbial community with high functional redundancy inhabits the cold, oxic subseafloor aquifer.</title>
        <authorList>
            <person name="Tully B.J."/>
            <person name="Wheat C.G."/>
            <person name="Glazer B.T."/>
            <person name="Huber J.A."/>
        </authorList>
    </citation>
    <scope>NUCLEOTIDE SEQUENCE [LARGE SCALE GENOMIC DNA]</scope>
</reference>
<evidence type="ECO:0000313" key="3">
    <source>
        <dbReference type="Proteomes" id="UP000218113"/>
    </source>
</evidence>
<feature type="transmembrane region" description="Helical" evidence="1">
    <location>
        <begin position="6"/>
        <end position="24"/>
    </location>
</feature>
<protein>
    <submittedName>
        <fullName evidence="2">Uncharacterized protein</fullName>
    </submittedName>
</protein>
<keyword evidence="1" id="KW-0472">Membrane</keyword>
<keyword evidence="1" id="KW-0812">Transmembrane</keyword>
<feature type="transmembrane region" description="Helical" evidence="1">
    <location>
        <begin position="31"/>
        <end position="52"/>
    </location>
</feature>
<name>A0A2A4TC07_9DELT</name>
<comment type="caution">
    <text evidence="2">The sequence shown here is derived from an EMBL/GenBank/DDBJ whole genome shotgun (WGS) entry which is preliminary data.</text>
</comment>